<dbReference type="AlphaFoldDB" id="A0A1R1PF84"/>
<gene>
    <name evidence="12" type="ORF">AX774_g6990</name>
</gene>
<keyword evidence="13" id="KW-1185">Reference proteome</keyword>
<dbReference type="PIRSF" id="PIRSF016478">
    <property type="entry name" value="Coatomer_esu"/>
    <property type="match status" value="1"/>
</dbReference>
<evidence type="ECO:0000256" key="9">
    <source>
        <dbReference type="ARBA" id="ARBA00023136"/>
    </source>
</evidence>
<dbReference type="Pfam" id="PF04733">
    <property type="entry name" value="Coatomer_E"/>
    <property type="match status" value="1"/>
</dbReference>
<dbReference type="OrthoDB" id="310217at2759"/>
<comment type="similarity">
    <text evidence="3 11">Belongs to the COPE family.</text>
</comment>
<evidence type="ECO:0000256" key="2">
    <source>
        <dbReference type="ARBA" id="ARBA00004347"/>
    </source>
</evidence>
<keyword evidence="6 11" id="KW-0931">ER-Golgi transport</keyword>
<dbReference type="InterPro" id="IPR006822">
    <property type="entry name" value="Coatomer_esu"/>
</dbReference>
<comment type="function">
    <text evidence="11">The coatomer is a cytosolic protein complex that binds to dilysine motifs and reversibly associates with Golgi non-clathrin-coated vesicles, which further mediate biosynthetic protein transport from the ER, via the Golgi up to the trans Golgi network. The coatomer complex is required for budding from Golgi membranes, and is essential for the retrograde Golgi-to-ER transport of dilysine-tagged proteins.</text>
</comment>
<dbReference type="PANTHER" id="PTHR10805">
    <property type="entry name" value="COATOMER SUBUNIT EPSILON"/>
    <property type="match status" value="1"/>
</dbReference>
<keyword evidence="9 11" id="KW-0472">Membrane</keyword>
<evidence type="ECO:0000256" key="3">
    <source>
        <dbReference type="ARBA" id="ARBA00008827"/>
    </source>
</evidence>
<organism evidence="12 13">
    <name type="scientific">Zancudomyces culisetae</name>
    <name type="common">Gut fungus</name>
    <name type="synonym">Smittium culisetae</name>
    <dbReference type="NCBI Taxonomy" id="1213189"/>
    <lineage>
        <taxon>Eukaryota</taxon>
        <taxon>Fungi</taxon>
        <taxon>Fungi incertae sedis</taxon>
        <taxon>Zoopagomycota</taxon>
        <taxon>Kickxellomycotina</taxon>
        <taxon>Harpellomycetes</taxon>
        <taxon>Harpellales</taxon>
        <taxon>Legeriomycetaceae</taxon>
        <taxon>Zancudomyces</taxon>
    </lineage>
</organism>
<keyword evidence="7 11" id="KW-0653">Protein transport</keyword>
<comment type="caution">
    <text evidence="12">The sequence shown here is derived from an EMBL/GenBank/DDBJ whole genome shotgun (WGS) entry which is preliminary data.</text>
</comment>
<reference evidence="13" key="1">
    <citation type="submission" date="2017-01" db="EMBL/GenBank/DDBJ databases">
        <authorList>
            <person name="Wang Y."/>
            <person name="White M."/>
            <person name="Kvist S."/>
            <person name="Moncalvo J.-M."/>
        </authorList>
    </citation>
    <scope>NUCLEOTIDE SEQUENCE [LARGE SCALE GENOMIC DNA]</scope>
    <source>
        <strain evidence="13">COL-18-3</strain>
    </source>
</reference>
<dbReference type="PANTHER" id="PTHR10805:SF0">
    <property type="entry name" value="COATOMER SUBUNIT EPSILON"/>
    <property type="match status" value="1"/>
</dbReference>
<dbReference type="EMBL" id="LSSK01001499">
    <property type="protein sequence ID" value="OMH79589.1"/>
    <property type="molecule type" value="Genomic_DNA"/>
</dbReference>
<name>A0A1R1PF84_ZANCU</name>
<evidence type="ECO:0000256" key="8">
    <source>
        <dbReference type="ARBA" id="ARBA00023034"/>
    </source>
</evidence>
<evidence type="ECO:0000313" key="13">
    <source>
        <dbReference type="Proteomes" id="UP000188320"/>
    </source>
</evidence>
<keyword evidence="8 11" id="KW-0333">Golgi apparatus</keyword>
<dbReference type="GO" id="GO:0015031">
    <property type="term" value="P:protein transport"/>
    <property type="evidence" value="ECO:0007669"/>
    <property type="project" value="UniProtKB-UniRule"/>
</dbReference>
<evidence type="ECO:0000313" key="12">
    <source>
        <dbReference type="EMBL" id="OMH79589.1"/>
    </source>
</evidence>
<dbReference type="InterPro" id="IPR011990">
    <property type="entry name" value="TPR-like_helical_dom_sf"/>
</dbReference>
<dbReference type="GO" id="GO:0006888">
    <property type="term" value="P:endoplasmic reticulum to Golgi vesicle-mediated transport"/>
    <property type="evidence" value="ECO:0007669"/>
    <property type="project" value="TreeGrafter"/>
</dbReference>
<keyword evidence="10 11" id="KW-0968">Cytoplasmic vesicle</keyword>
<dbReference type="Gene3D" id="1.25.40.10">
    <property type="entry name" value="Tetratricopeptide repeat domain"/>
    <property type="match status" value="1"/>
</dbReference>
<sequence length="306" mass="34408">MANQIQTDDFAEIRTQLYIGAYQAVINNLSSTNNQYKRINQDETKLLLSRAYLALGRYNLALSELDNSGGKATLEAAKIFVKYHQAKAAKNNAEMDKLADEASALLETESNITDPSFVVILSLIYLNQERYEDSMKLLALHPQNIECIAIMTQAYLMINRVDMAEQLLARSKKQFEESPIYQLAEAWVCLFVGGKKNDRAFYTFDELGQLISSPSVKLMNCQAISKLHLNQYPEAEGILLEAMDKESSNADTLVNMNICSILMEKDAETLNRLKSQLEDQHPNIAFVADINKKAALFDELANKFAA</sequence>
<dbReference type="GO" id="GO:0030126">
    <property type="term" value="C:COPI vesicle coat"/>
    <property type="evidence" value="ECO:0007669"/>
    <property type="project" value="TreeGrafter"/>
</dbReference>
<accession>A0A1R1PF84</accession>
<dbReference type="GO" id="GO:0005198">
    <property type="term" value="F:structural molecule activity"/>
    <property type="evidence" value="ECO:0007669"/>
    <property type="project" value="UniProtKB-UniRule"/>
</dbReference>
<proteinExistence type="inferred from homology"/>
<evidence type="ECO:0000256" key="11">
    <source>
        <dbReference type="PIRNR" id="PIRNR016478"/>
    </source>
</evidence>
<protein>
    <recommendedName>
        <fullName evidence="11">Coatomer subunit epsilon</fullName>
    </recommendedName>
</protein>
<dbReference type="GO" id="GO:0006890">
    <property type="term" value="P:retrograde vesicle-mediated transport, Golgi to endoplasmic reticulum"/>
    <property type="evidence" value="ECO:0007669"/>
    <property type="project" value="UniProtKB-UniRule"/>
</dbReference>
<evidence type="ECO:0000256" key="1">
    <source>
        <dbReference type="ARBA" id="ARBA00004255"/>
    </source>
</evidence>
<evidence type="ECO:0000256" key="7">
    <source>
        <dbReference type="ARBA" id="ARBA00022927"/>
    </source>
</evidence>
<dbReference type="GO" id="GO:0006891">
    <property type="term" value="P:intra-Golgi vesicle-mediated transport"/>
    <property type="evidence" value="ECO:0007669"/>
    <property type="project" value="TreeGrafter"/>
</dbReference>
<comment type="subcellular location">
    <subcellularLocation>
        <location evidence="2">Cytoplasmic vesicle</location>
        <location evidence="2">COPI-coated vesicle membrane</location>
        <topology evidence="2">Peripheral membrane protein</topology>
        <orientation evidence="2">Cytoplasmic side</orientation>
    </subcellularLocation>
    <subcellularLocation>
        <location evidence="1">Golgi apparatus membrane</location>
        <topology evidence="1">Peripheral membrane protein</topology>
        <orientation evidence="1">Cytoplasmic side</orientation>
    </subcellularLocation>
</comment>
<keyword evidence="4 11" id="KW-0813">Transport</keyword>
<evidence type="ECO:0000256" key="4">
    <source>
        <dbReference type="ARBA" id="ARBA00022448"/>
    </source>
</evidence>
<keyword evidence="5 11" id="KW-0963">Cytoplasm</keyword>
<dbReference type="GO" id="GO:0000139">
    <property type="term" value="C:Golgi membrane"/>
    <property type="evidence" value="ECO:0007669"/>
    <property type="project" value="UniProtKB-SubCell"/>
</dbReference>
<evidence type="ECO:0000256" key="5">
    <source>
        <dbReference type="ARBA" id="ARBA00022490"/>
    </source>
</evidence>
<evidence type="ECO:0000256" key="10">
    <source>
        <dbReference type="ARBA" id="ARBA00023329"/>
    </source>
</evidence>
<evidence type="ECO:0000256" key="6">
    <source>
        <dbReference type="ARBA" id="ARBA00022892"/>
    </source>
</evidence>
<dbReference type="Proteomes" id="UP000188320">
    <property type="component" value="Unassembled WGS sequence"/>
</dbReference>
<dbReference type="SUPFAM" id="SSF48452">
    <property type="entry name" value="TPR-like"/>
    <property type="match status" value="1"/>
</dbReference>